<dbReference type="PROSITE" id="PS00396">
    <property type="entry name" value="TOPO_IA_1"/>
    <property type="match status" value="1"/>
</dbReference>
<evidence type="ECO:0000256" key="11">
    <source>
        <dbReference type="ARBA" id="ARBA00032235"/>
    </source>
</evidence>
<feature type="compositionally biased region" description="Basic and acidic residues" evidence="13">
    <location>
        <begin position="430"/>
        <end position="461"/>
    </location>
</feature>
<feature type="domain" description="Topo IA-type catalytic" evidence="14">
    <location>
        <begin position="154"/>
        <end position="603"/>
    </location>
</feature>
<dbReference type="PANTHER" id="PTHR11390">
    <property type="entry name" value="PROKARYOTIC DNA TOPOISOMERASE"/>
    <property type="match status" value="1"/>
</dbReference>
<dbReference type="InterPro" id="IPR005738">
    <property type="entry name" value="TopoIII"/>
</dbReference>
<dbReference type="InterPro" id="IPR013826">
    <property type="entry name" value="Topo_IA_cen_sub3"/>
</dbReference>
<dbReference type="GO" id="GO:0006265">
    <property type="term" value="P:DNA topological change"/>
    <property type="evidence" value="ECO:0007669"/>
    <property type="project" value="InterPro"/>
</dbReference>
<dbReference type="Proteomes" id="UP000663929">
    <property type="component" value="Chromosome"/>
</dbReference>
<feature type="region of interest" description="Disordered" evidence="13">
    <location>
        <begin position="430"/>
        <end position="469"/>
    </location>
</feature>
<dbReference type="CDD" id="cd03362">
    <property type="entry name" value="TOPRIM_TopoIA_TopoIII"/>
    <property type="match status" value="1"/>
</dbReference>
<feature type="region of interest" description="Disordered" evidence="13">
    <location>
        <begin position="614"/>
        <end position="659"/>
    </location>
</feature>
<evidence type="ECO:0000256" key="5">
    <source>
        <dbReference type="ARBA" id="ARBA00022842"/>
    </source>
</evidence>
<evidence type="ECO:0000256" key="9">
    <source>
        <dbReference type="ARBA" id="ARBA00030003"/>
    </source>
</evidence>
<dbReference type="EMBL" id="CP071793">
    <property type="protein sequence ID" value="QTD48084.1"/>
    <property type="molecule type" value="Genomic_DNA"/>
</dbReference>
<dbReference type="CDD" id="cd00186">
    <property type="entry name" value="TOP1Ac"/>
    <property type="match status" value="1"/>
</dbReference>
<comment type="catalytic activity">
    <reaction evidence="1">
        <text>ATP-independent breakage of single-stranded DNA, followed by passage and rejoining.</text>
        <dbReference type="EC" id="5.6.2.1"/>
    </reaction>
</comment>
<keyword evidence="7" id="KW-0238">DNA-binding</keyword>
<organism evidence="15 16">
    <name type="scientific">Sulfidibacter corallicola</name>
    <dbReference type="NCBI Taxonomy" id="2818388"/>
    <lineage>
        <taxon>Bacteria</taxon>
        <taxon>Pseudomonadati</taxon>
        <taxon>Acidobacteriota</taxon>
        <taxon>Holophagae</taxon>
        <taxon>Acanthopleuribacterales</taxon>
        <taxon>Acanthopleuribacteraceae</taxon>
        <taxon>Sulfidibacter</taxon>
    </lineage>
</organism>
<comment type="similarity">
    <text evidence="2">Belongs to the type IA topoisomerase family.</text>
</comment>
<dbReference type="Gene3D" id="3.40.50.140">
    <property type="match status" value="1"/>
</dbReference>
<dbReference type="InterPro" id="IPR025589">
    <property type="entry name" value="Toprim_C_rpt"/>
</dbReference>
<evidence type="ECO:0000256" key="8">
    <source>
        <dbReference type="ARBA" id="ARBA00023235"/>
    </source>
</evidence>
<dbReference type="PRINTS" id="PR00417">
    <property type="entry name" value="PRTPISMRASEI"/>
</dbReference>
<dbReference type="InterPro" id="IPR006171">
    <property type="entry name" value="TOPRIM_dom"/>
</dbReference>
<dbReference type="NCBIfam" id="NF005829">
    <property type="entry name" value="PRK07726.1"/>
    <property type="match status" value="1"/>
</dbReference>
<proteinExistence type="inferred from homology"/>
<evidence type="ECO:0000259" key="14">
    <source>
        <dbReference type="PROSITE" id="PS52039"/>
    </source>
</evidence>
<dbReference type="AlphaFoldDB" id="A0A8A4TFV0"/>
<dbReference type="RefSeq" id="WP_237377746.1">
    <property type="nucleotide sequence ID" value="NZ_CP071793.1"/>
</dbReference>
<dbReference type="SMART" id="SM00437">
    <property type="entry name" value="TOP1Ac"/>
    <property type="match status" value="1"/>
</dbReference>
<evidence type="ECO:0000256" key="12">
    <source>
        <dbReference type="ARBA" id="ARBA00032877"/>
    </source>
</evidence>
<sequence>MPVKVILAEKPSVGRDIARVLGANRRGDGFIAGRGFVVTWALGHLVQFAEPNDYGSPWSGRWSFSQLPIIPENWELKSQERTKDQLKVVQRWFNDPETEEIICATDAGREGENIFRLIYRFTGCTKPFRRLWISSLTDEAIREGFANLQPGSDFDDLAAAALARTQADWLVGMNMTRAYTVHNNMLCTIGRVQTPTLAMIVKRDWEIRNFEKAYYYELAADFTEGFTAKYLNEDGKYRIDSKVVAQRLHQQLSVNETGTVLKVSKKKKRNRPPQLYDLITLQKEANKRFGFTAQQVLTYAQQLYEKFKLITYPRTESRHISEDMAPQLPRILANLEHPQAPLALERLRGGHKLGKHYMDKTKLSDHHGILPTGRRPPSNLSGPPALIYNMIVTRFVAIFLPDQVVEETTVTISIGDATFQAKGSVELERGWKIVEPPRRKKEPAPGEDGKATKKDDEKDFGRQALPPLQKDQVVHIDEMRLVERETAPPKPYTDATLLTAMKNAGREIEDDALAEAMKESGLGTPATRAEMIEKLIRTRVIERRKKALHPLPKGDALIGMVQEPLRSPELTGAWEQRLKDIENGKLGADQYYQSIVAFIKELLPQVRNSKALRGADFEPRPAKTAKAGSVGAATDGKKPASQGDGGAVADGALDPKPRGLDTLGTCPNCKRGWIIKGKSAYGCTRYRPGCRFLIPLAPASKKLTQKQVTELIEKGKTRVIKGFKREDGQTFNARLVLGADHALQFEPVEAKPKKDAPPDDLHDLTCPRCGQGRIIQGKRGFGCNRFKQGCRFVVWNEYAGKTLTPKQIRRLLEKGKTTLIKGFKGEDGSSYGARLVLDAQKEVQMARE</sequence>
<gene>
    <name evidence="15" type="ORF">J3U87_21070</name>
</gene>
<keyword evidence="6" id="KW-0799">Topoisomerase</keyword>
<evidence type="ECO:0000256" key="6">
    <source>
        <dbReference type="ARBA" id="ARBA00023029"/>
    </source>
</evidence>
<dbReference type="GO" id="GO:0003917">
    <property type="term" value="F:DNA topoisomerase type I (single strand cut, ATP-independent) activity"/>
    <property type="evidence" value="ECO:0007669"/>
    <property type="project" value="UniProtKB-EC"/>
</dbReference>
<dbReference type="Pfam" id="PF01131">
    <property type="entry name" value="Topoisom_bac"/>
    <property type="match status" value="1"/>
</dbReference>
<evidence type="ECO:0000256" key="3">
    <source>
        <dbReference type="ARBA" id="ARBA00012891"/>
    </source>
</evidence>
<dbReference type="GO" id="GO:0043597">
    <property type="term" value="C:cytoplasmic replication fork"/>
    <property type="evidence" value="ECO:0007669"/>
    <property type="project" value="TreeGrafter"/>
</dbReference>
<keyword evidence="8" id="KW-0413">Isomerase</keyword>
<evidence type="ECO:0000313" key="15">
    <source>
        <dbReference type="EMBL" id="QTD48084.1"/>
    </source>
</evidence>
<reference evidence="15" key="1">
    <citation type="submission" date="2021-03" db="EMBL/GenBank/DDBJ databases">
        <title>Acanthopleuribacteraceae sp. M133.</title>
        <authorList>
            <person name="Wang G."/>
        </authorList>
    </citation>
    <scope>NUCLEOTIDE SEQUENCE</scope>
    <source>
        <strain evidence="15">M133</strain>
    </source>
</reference>
<dbReference type="GO" id="GO:0006310">
    <property type="term" value="P:DNA recombination"/>
    <property type="evidence" value="ECO:0007669"/>
    <property type="project" value="TreeGrafter"/>
</dbReference>
<dbReference type="SMART" id="SM00493">
    <property type="entry name" value="TOPRIM"/>
    <property type="match status" value="1"/>
</dbReference>
<evidence type="ECO:0000256" key="10">
    <source>
        <dbReference type="ARBA" id="ARBA00031985"/>
    </source>
</evidence>
<dbReference type="InterPro" id="IPR013824">
    <property type="entry name" value="Topo_IA_cen_sub1"/>
</dbReference>
<keyword evidence="5" id="KW-0460">Magnesium</keyword>
<evidence type="ECO:0000256" key="13">
    <source>
        <dbReference type="SAM" id="MobiDB-lite"/>
    </source>
</evidence>
<accession>A0A8A4TFV0</accession>
<dbReference type="NCBIfam" id="TIGR01056">
    <property type="entry name" value="topB"/>
    <property type="match status" value="1"/>
</dbReference>
<dbReference type="GO" id="GO:0046872">
    <property type="term" value="F:metal ion binding"/>
    <property type="evidence" value="ECO:0007669"/>
    <property type="project" value="UniProtKB-KW"/>
</dbReference>
<dbReference type="Gene3D" id="2.70.20.10">
    <property type="entry name" value="Topoisomerase I, domain 3"/>
    <property type="match status" value="1"/>
</dbReference>
<dbReference type="InterPro" id="IPR000380">
    <property type="entry name" value="Topo_IA"/>
</dbReference>
<dbReference type="InterPro" id="IPR003602">
    <property type="entry name" value="Topo_IA_DNA-bd_dom"/>
</dbReference>
<keyword evidence="4" id="KW-0479">Metal-binding</keyword>
<dbReference type="EC" id="5.6.2.1" evidence="3"/>
<dbReference type="InterPro" id="IPR013825">
    <property type="entry name" value="Topo_IA_cen_sub2"/>
</dbReference>
<dbReference type="PANTHER" id="PTHR11390:SF21">
    <property type="entry name" value="DNA TOPOISOMERASE 3-ALPHA"/>
    <property type="match status" value="1"/>
</dbReference>
<dbReference type="InterPro" id="IPR034144">
    <property type="entry name" value="TOPRIM_TopoIII"/>
</dbReference>
<evidence type="ECO:0000256" key="2">
    <source>
        <dbReference type="ARBA" id="ARBA00009446"/>
    </source>
</evidence>
<keyword evidence="16" id="KW-1185">Reference proteome</keyword>
<dbReference type="Gene3D" id="1.10.460.10">
    <property type="entry name" value="Topoisomerase I, domain 2"/>
    <property type="match status" value="1"/>
</dbReference>
<evidence type="ECO:0000256" key="4">
    <source>
        <dbReference type="ARBA" id="ARBA00022723"/>
    </source>
</evidence>
<dbReference type="SMART" id="SM00436">
    <property type="entry name" value="TOP1Bc"/>
    <property type="match status" value="1"/>
</dbReference>
<evidence type="ECO:0000256" key="1">
    <source>
        <dbReference type="ARBA" id="ARBA00000213"/>
    </source>
</evidence>
<dbReference type="SUPFAM" id="SSF56712">
    <property type="entry name" value="Prokaryotic type I DNA topoisomerase"/>
    <property type="match status" value="1"/>
</dbReference>
<evidence type="ECO:0000256" key="7">
    <source>
        <dbReference type="ARBA" id="ARBA00023125"/>
    </source>
</evidence>
<dbReference type="InterPro" id="IPR003601">
    <property type="entry name" value="Topo_IA_2"/>
</dbReference>
<name>A0A8A4TFV0_SULCO</name>
<dbReference type="Pfam" id="PF01751">
    <property type="entry name" value="Toprim"/>
    <property type="match status" value="1"/>
</dbReference>
<dbReference type="GO" id="GO:0003677">
    <property type="term" value="F:DNA binding"/>
    <property type="evidence" value="ECO:0007669"/>
    <property type="project" value="UniProtKB-KW"/>
</dbReference>
<dbReference type="KEGG" id="scor:J3U87_21070"/>
<dbReference type="InterPro" id="IPR023406">
    <property type="entry name" value="Topo_IA_AS"/>
</dbReference>
<dbReference type="Pfam" id="PF13342">
    <property type="entry name" value="Toprim_Crpt"/>
    <property type="match status" value="2"/>
</dbReference>
<evidence type="ECO:0000313" key="16">
    <source>
        <dbReference type="Proteomes" id="UP000663929"/>
    </source>
</evidence>
<protein>
    <recommendedName>
        <fullName evidence="3">DNA topoisomerase</fullName>
        <ecNumber evidence="3">5.6.2.1</ecNumber>
    </recommendedName>
    <alternativeName>
        <fullName evidence="12">Omega-protein</fullName>
    </alternativeName>
    <alternativeName>
        <fullName evidence="11">Relaxing enzyme</fullName>
    </alternativeName>
    <alternativeName>
        <fullName evidence="9">Swivelase</fullName>
    </alternativeName>
    <alternativeName>
        <fullName evidence="10">Untwisting enzyme</fullName>
    </alternativeName>
</protein>
<dbReference type="PROSITE" id="PS52039">
    <property type="entry name" value="TOPO_IA_2"/>
    <property type="match status" value="1"/>
</dbReference>
<dbReference type="InterPro" id="IPR013497">
    <property type="entry name" value="Topo_IA_cen"/>
</dbReference>
<dbReference type="Gene3D" id="1.10.290.10">
    <property type="entry name" value="Topoisomerase I, domain 4"/>
    <property type="match status" value="1"/>
</dbReference>
<dbReference type="InterPro" id="IPR023405">
    <property type="entry name" value="Topo_IA_core_domain"/>
</dbReference>
<dbReference type="GO" id="GO:0006281">
    <property type="term" value="P:DNA repair"/>
    <property type="evidence" value="ECO:0007669"/>
    <property type="project" value="TreeGrafter"/>
</dbReference>